<protein>
    <submittedName>
        <fullName evidence="7">AI-2E family transporter</fullName>
    </submittedName>
</protein>
<dbReference type="GO" id="GO:0016020">
    <property type="term" value="C:membrane"/>
    <property type="evidence" value="ECO:0007669"/>
    <property type="project" value="UniProtKB-SubCell"/>
</dbReference>
<feature type="transmembrane region" description="Helical" evidence="6">
    <location>
        <begin position="12"/>
        <end position="30"/>
    </location>
</feature>
<feature type="transmembrane region" description="Helical" evidence="6">
    <location>
        <begin position="309"/>
        <end position="342"/>
    </location>
</feature>
<organism evidence="7 8">
    <name type="scientific">Sulfuriferula plumbiphila</name>
    <dbReference type="NCBI Taxonomy" id="171865"/>
    <lineage>
        <taxon>Bacteria</taxon>
        <taxon>Pseudomonadati</taxon>
        <taxon>Pseudomonadota</taxon>
        <taxon>Betaproteobacteria</taxon>
        <taxon>Nitrosomonadales</taxon>
        <taxon>Sulfuricellaceae</taxon>
        <taxon>Sulfuriferula</taxon>
    </lineage>
</organism>
<evidence type="ECO:0000256" key="3">
    <source>
        <dbReference type="ARBA" id="ARBA00022692"/>
    </source>
</evidence>
<comment type="subcellular location">
    <subcellularLocation>
        <location evidence="1">Membrane</location>
        <topology evidence="1">Multi-pass membrane protein</topology>
    </subcellularLocation>
</comment>
<dbReference type="OrthoDB" id="106838at2"/>
<feature type="transmembrane region" description="Helical" evidence="6">
    <location>
        <begin position="160"/>
        <end position="178"/>
    </location>
</feature>
<reference evidence="7 8" key="1">
    <citation type="submission" date="2019-07" db="EMBL/GenBank/DDBJ databases">
        <title>Whole genome shotgun sequence of Thiobacillus plumbophilus NBRC 107929.</title>
        <authorList>
            <person name="Hosoyama A."/>
            <person name="Uohara A."/>
            <person name="Ohji S."/>
            <person name="Ichikawa N."/>
        </authorList>
    </citation>
    <scope>NUCLEOTIDE SEQUENCE [LARGE SCALE GENOMIC DNA]</scope>
    <source>
        <strain evidence="7 8">NBRC 107929</strain>
    </source>
</reference>
<proteinExistence type="inferred from homology"/>
<dbReference type="PANTHER" id="PTHR21716">
    <property type="entry name" value="TRANSMEMBRANE PROTEIN"/>
    <property type="match status" value="1"/>
</dbReference>
<evidence type="ECO:0000256" key="1">
    <source>
        <dbReference type="ARBA" id="ARBA00004141"/>
    </source>
</evidence>
<feature type="transmembrane region" description="Helical" evidence="6">
    <location>
        <begin position="242"/>
        <end position="271"/>
    </location>
</feature>
<dbReference type="RefSeq" id="WP_147075034.1">
    <property type="nucleotide sequence ID" value="NZ_AP021884.1"/>
</dbReference>
<accession>A0A512LC77</accession>
<evidence type="ECO:0000313" key="8">
    <source>
        <dbReference type="Proteomes" id="UP000321337"/>
    </source>
</evidence>
<dbReference type="EMBL" id="BKAD01000047">
    <property type="protein sequence ID" value="GEP32099.1"/>
    <property type="molecule type" value="Genomic_DNA"/>
</dbReference>
<gene>
    <name evidence="7" type="ORF">TPL01_32370</name>
</gene>
<keyword evidence="4 6" id="KW-1133">Transmembrane helix</keyword>
<evidence type="ECO:0000256" key="6">
    <source>
        <dbReference type="SAM" id="Phobius"/>
    </source>
</evidence>
<dbReference type="Proteomes" id="UP000321337">
    <property type="component" value="Unassembled WGS sequence"/>
</dbReference>
<evidence type="ECO:0000256" key="2">
    <source>
        <dbReference type="ARBA" id="ARBA00009773"/>
    </source>
</evidence>
<evidence type="ECO:0000256" key="5">
    <source>
        <dbReference type="ARBA" id="ARBA00023136"/>
    </source>
</evidence>
<evidence type="ECO:0000256" key="4">
    <source>
        <dbReference type="ARBA" id="ARBA00022989"/>
    </source>
</evidence>
<feature type="transmembrane region" description="Helical" evidence="6">
    <location>
        <begin position="36"/>
        <end position="52"/>
    </location>
</feature>
<feature type="transmembrane region" description="Helical" evidence="6">
    <location>
        <begin position="64"/>
        <end position="88"/>
    </location>
</feature>
<comment type="similarity">
    <text evidence="2">Belongs to the autoinducer-2 exporter (AI-2E) (TC 2.A.86) family.</text>
</comment>
<dbReference type="Pfam" id="PF01594">
    <property type="entry name" value="AI-2E_transport"/>
    <property type="match status" value="1"/>
</dbReference>
<keyword evidence="8" id="KW-1185">Reference proteome</keyword>
<name>A0A512LC77_9PROT</name>
<keyword evidence="5 6" id="KW-0472">Membrane</keyword>
<dbReference type="InterPro" id="IPR002549">
    <property type="entry name" value="AI-2E-like"/>
</dbReference>
<dbReference type="AlphaFoldDB" id="A0A512LC77"/>
<feature type="transmembrane region" description="Helical" evidence="6">
    <location>
        <begin position="278"/>
        <end position="297"/>
    </location>
</feature>
<evidence type="ECO:0000313" key="7">
    <source>
        <dbReference type="EMBL" id="GEP32099.1"/>
    </source>
</evidence>
<feature type="transmembrane region" description="Helical" evidence="6">
    <location>
        <begin position="213"/>
        <end position="236"/>
    </location>
</feature>
<sequence>MHELSNNPFARRIMLGLFLAGLGAGVYSVLNPFLAAMAWASILAYTTWPLFARLRRSLGGRANLAALLMTLLVALLLIVPLLGFAALLQGEFMQGVHQVTDRLLRGDLRLPGWTAQLPWVGGELQDWLARANADPTAIKQQLQQFLAGFRGEMVGVLGGVGRNLVKFGFALLTLFFLYRDGERALGQLRKVLNDMIGARIDGYFDAIGITTRAVLYGIVLTALAQGALAGLGYWVAGVASPLSMAVLTASIALIPFGTPFVWGSLSIWLYMNGQHAQAIGLFLWGALVVSWVDNLIRPLVISGATRIPFVLVMFGVLGGVITFGLIGLFIGPLILAVALAVWREWLEDSCVETKTT</sequence>
<comment type="caution">
    <text evidence="7">The sequence shown here is derived from an EMBL/GenBank/DDBJ whole genome shotgun (WGS) entry which is preliminary data.</text>
</comment>
<keyword evidence="3 6" id="KW-0812">Transmembrane</keyword>
<dbReference type="PANTHER" id="PTHR21716:SF4">
    <property type="entry name" value="TRANSMEMBRANE PROTEIN 245"/>
    <property type="match status" value="1"/>
</dbReference>